<gene>
    <name evidence="1" type="ORF">EDI_037900</name>
</gene>
<dbReference type="OrthoDB" id="10280719at2759"/>
<dbReference type="KEGG" id="edi:EDI_037900"/>
<dbReference type="RefSeq" id="XP_001740718.1">
    <property type="nucleotide sequence ID" value="XM_001740666.1"/>
</dbReference>
<name>B0ERJ2_ENTDS</name>
<dbReference type="AlphaFoldDB" id="B0ERJ2"/>
<evidence type="ECO:0000313" key="1">
    <source>
        <dbReference type="EMBL" id="EDR22850.1"/>
    </source>
</evidence>
<dbReference type="eggNOG" id="ENOG502RIEK">
    <property type="taxonomic scope" value="Eukaryota"/>
</dbReference>
<dbReference type="VEuPathDB" id="AmoebaDB:EDI_037900"/>
<evidence type="ECO:0000313" key="2">
    <source>
        <dbReference type="Proteomes" id="UP000008076"/>
    </source>
</evidence>
<dbReference type="Proteomes" id="UP000008076">
    <property type="component" value="Unassembled WGS sequence"/>
</dbReference>
<dbReference type="GeneID" id="5885888"/>
<organism evidence="2">
    <name type="scientific">Entamoeba dispar (strain ATCC PRA-260 / SAW760)</name>
    <dbReference type="NCBI Taxonomy" id="370354"/>
    <lineage>
        <taxon>Eukaryota</taxon>
        <taxon>Amoebozoa</taxon>
        <taxon>Evosea</taxon>
        <taxon>Archamoebae</taxon>
        <taxon>Mastigamoebida</taxon>
        <taxon>Entamoebidae</taxon>
        <taxon>Entamoeba</taxon>
    </lineage>
</organism>
<keyword evidence="2" id="KW-1185">Reference proteome</keyword>
<proteinExistence type="predicted"/>
<accession>B0ERJ2</accession>
<sequence>MIIKKKEIQLLTLLYYSKKLQIKSLILSDEKSIKEVSNTFYLIKIYNLFCSFIIDIYFSSKVNLIRVTQLYFDFSSFTQLQEIQIYSKYSINYSTSLTILRDCFYLYITSFLFHKNITIIQNDMI</sequence>
<protein>
    <submittedName>
        <fullName evidence="1">Uncharacterized protein</fullName>
    </submittedName>
</protein>
<reference evidence="2" key="1">
    <citation type="submission" date="2007-12" db="EMBL/GenBank/DDBJ databases">
        <title>Annotation of Entamoeba dispar SAW760.</title>
        <authorList>
            <person name="Lorenzi H."/>
            <person name="Inman J."/>
            <person name="Schobel S."/>
            <person name="Amedeo P."/>
            <person name="Caler E."/>
        </authorList>
    </citation>
    <scope>NUCLEOTIDE SEQUENCE [LARGE SCALE GENOMIC DNA]</scope>
    <source>
        <strain evidence="2">ATCC PRA-260 / SAW760</strain>
    </source>
</reference>
<dbReference type="EMBL" id="DS550522">
    <property type="protein sequence ID" value="EDR22850.1"/>
    <property type="molecule type" value="Genomic_DNA"/>
</dbReference>